<proteinExistence type="predicted"/>
<feature type="region of interest" description="Disordered" evidence="1">
    <location>
        <begin position="119"/>
        <end position="189"/>
    </location>
</feature>
<evidence type="ECO:0000256" key="1">
    <source>
        <dbReference type="SAM" id="MobiDB-lite"/>
    </source>
</evidence>
<evidence type="ECO:0000313" key="3">
    <source>
        <dbReference type="Proteomes" id="UP000604046"/>
    </source>
</evidence>
<protein>
    <submittedName>
        <fullName evidence="2">Uncharacterized protein</fullName>
    </submittedName>
</protein>
<gene>
    <name evidence="2" type="ORF">SNAT2548_LOCUS18675</name>
</gene>
<keyword evidence="3" id="KW-1185">Reference proteome</keyword>
<name>A0A812PRH7_9DINO</name>
<evidence type="ECO:0000313" key="2">
    <source>
        <dbReference type="EMBL" id="CAE7353242.1"/>
    </source>
</evidence>
<dbReference type="OrthoDB" id="428254at2759"/>
<dbReference type="AlphaFoldDB" id="A0A812PRH7"/>
<comment type="caution">
    <text evidence="2">The sequence shown here is derived from an EMBL/GenBank/DDBJ whole genome shotgun (WGS) entry which is preliminary data.</text>
</comment>
<organism evidence="2 3">
    <name type="scientific">Symbiodinium natans</name>
    <dbReference type="NCBI Taxonomy" id="878477"/>
    <lineage>
        <taxon>Eukaryota</taxon>
        <taxon>Sar</taxon>
        <taxon>Alveolata</taxon>
        <taxon>Dinophyceae</taxon>
        <taxon>Suessiales</taxon>
        <taxon>Symbiodiniaceae</taxon>
        <taxon>Symbiodinium</taxon>
    </lineage>
</organism>
<reference evidence="2" key="1">
    <citation type="submission" date="2021-02" db="EMBL/GenBank/DDBJ databases">
        <authorList>
            <person name="Dougan E. K."/>
            <person name="Rhodes N."/>
            <person name="Thang M."/>
            <person name="Chan C."/>
        </authorList>
    </citation>
    <scope>NUCLEOTIDE SEQUENCE</scope>
</reference>
<accession>A0A812PRH7</accession>
<dbReference type="Proteomes" id="UP000604046">
    <property type="component" value="Unassembled WGS sequence"/>
</dbReference>
<sequence length="285" mass="30839">MCPESLVHAWLALVCSDAARNLPWHRHNSTRHDRTCCGQAFRIKGPLGPGACLYRQYMAGARLYGGPDFSRSCGAQQSHTSAGTALAAALVAASPKACDLDASNKDRLWLPRAACTSSTQATHRDGYPRAAFTGSADDVPTQWLAPPAAVPTPAEPRRETRRPSTGRPPALRAAQTDPGVGRPAGMRTPRAVRAWQSADEALVAEVHCKAPGGGPDVAMAEDAGWAPNRQFLPEELRYNPITHEVEVYVNRDGNVQKCEPSAQEYREARVMQAHVPRASAFERNN</sequence>
<dbReference type="EMBL" id="CAJNDS010002152">
    <property type="protein sequence ID" value="CAE7353242.1"/>
    <property type="molecule type" value="Genomic_DNA"/>
</dbReference>